<dbReference type="EMBL" id="JAVRRD010000005">
    <property type="protein sequence ID" value="KAK5058711.1"/>
    <property type="molecule type" value="Genomic_DNA"/>
</dbReference>
<reference evidence="2 3" key="1">
    <citation type="submission" date="2023-08" db="EMBL/GenBank/DDBJ databases">
        <title>Black Yeasts Isolated from many extreme environments.</title>
        <authorList>
            <person name="Coleine C."/>
            <person name="Stajich J.E."/>
            <person name="Selbmann L."/>
        </authorList>
    </citation>
    <scope>NUCLEOTIDE SEQUENCE [LARGE SCALE GENOMIC DNA]</scope>
    <source>
        <strain evidence="2 3">CCFEE 5792</strain>
    </source>
</reference>
<feature type="region of interest" description="Disordered" evidence="1">
    <location>
        <begin position="240"/>
        <end position="288"/>
    </location>
</feature>
<feature type="compositionally biased region" description="Polar residues" evidence="1">
    <location>
        <begin position="121"/>
        <end position="135"/>
    </location>
</feature>
<dbReference type="Proteomes" id="UP001358417">
    <property type="component" value="Unassembled WGS sequence"/>
</dbReference>
<feature type="region of interest" description="Disordered" evidence="1">
    <location>
        <begin position="121"/>
        <end position="161"/>
    </location>
</feature>
<dbReference type="AlphaFoldDB" id="A0AAV9NKB5"/>
<dbReference type="GeneID" id="89979129"/>
<protein>
    <submittedName>
        <fullName evidence="2">Uncharacterized protein</fullName>
    </submittedName>
</protein>
<dbReference type="RefSeq" id="XP_064709234.1">
    <property type="nucleotide sequence ID" value="XM_064854508.1"/>
</dbReference>
<keyword evidence="3" id="KW-1185">Reference proteome</keyword>
<evidence type="ECO:0000313" key="2">
    <source>
        <dbReference type="EMBL" id="KAK5058711.1"/>
    </source>
</evidence>
<organism evidence="2 3">
    <name type="scientific">Exophiala bonariae</name>
    <dbReference type="NCBI Taxonomy" id="1690606"/>
    <lineage>
        <taxon>Eukaryota</taxon>
        <taxon>Fungi</taxon>
        <taxon>Dikarya</taxon>
        <taxon>Ascomycota</taxon>
        <taxon>Pezizomycotina</taxon>
        <taxon>Eurotiomycetes</taxon>
        <taxon>Chaetothyriomycetidae</taxon>
        <taxon>Chaetothyriales</taxon>
        <taxon>Herpotrichiellaceae</taxon>
        <taxon>Exophiala</taxon>
    </lineage>
</organism>
<gene>
    <name evidence="2" type="ORF">LTR84_010975</name>
</gene>
<proteinExistence type="predicted"/>
<evidence type="ECO:0000313" key="3">
    <source>
        <dbReference type="Proteomes" id="UP001358417"/>
    </source>
</evidence>
<name>A0AAV9NKB5_9EURO</name>
<evidence type="ECO:0000256" key="1">
    <source>
        <dbReference type="SAM" id="MobiDB-lite"/>
    </source>
</evidence>
<sequence>MNHSAAERPARAATDKYVKRYSFETSFSANMGHEMLTNLSSTTISVTQTNNGLDINVKHEEKFTLGSESLTRIAGNLETLNLPGNPAQQTMVASQNYHPLAPADDPTETILRSFLDLRNIQNGRSTNDGVNPGSRSTGGGSCRQGQNQGYFDATTNGTGHQQADWQLGSQSYGYVGGRSNEETYGQTYERGCVQDYRRVGGQTYGYGSGDMQTYNCGAEHRSASSGGQNHGYVSGRVYEYDEEEEECDDNDTEGDAYEYDQQEEDYHDYNDGEQDEYGYDQGEEEYYY</sequence>
<feature type="compositionally biased region" description="Polar residues" evidence="1">
    <location>
        <begin position="143"/>
        <end position="161"/>
    </location>
</feature>
<accession>A0AAV9NKB5</accession>
<comment type="caution">
    <text evidence="2">The sequence shown here is derived from an EMBL/GenBank/DDBJ whole genome shotgun (WGS) entry which is preliminary data.</text>
</comment>